<dbReference type="RefSeq" id="WP_255805766.1">
    <property type="nucleotide sequence ID" value="NZ_CP038802.1"/>
</dbReference>
<keyword evidence="1" id="KW-0732">Signal</keyword>
<dbReference type="InterPro" id="IPR010103">
    <property type="entry name" value="Clustered_lipoprot_TREDE"/>
</dbReference>
<dbReference type="EMBL" id="CP038802">
    <property type="protein sequence ID" value="UTY27731.1"/>
    <property type="molecule type" value="Genomic_DNA"/>
</dbReference>
<dbReference type="PROSITE" id="PS51257">
    <property type="entry name" value="PROKAR_LIPOPROTEIN"/>
    <property type="match status" value="1"/>
</dbReference>
<gene>
    <name evidence="2" type="ORF">E4N76_01060</name>
</gene>
<evidence type="ECO:0000313" key="3">
    <source>
        <dbReference type="Proteomes" id="UP001059401"/>
    </source>
</evidence>
<protein>
    <recommendedName>
        <fullName evidence="4">Lipoprotein</fullName>
    </recommendedName>
</protein>
<proteinExistence type="predicted"/>
<reference evidence="2" key="1">
    <citation type="submission" date="2019-04" db="EMBL/GenBank/DDBJ databases">
        <title>Whole genome sequencing of oral phylogroup 2 treponemes.</title>
        <authorList>
            <person name="Chan Y."/>
            <person name="Zeng H.H."/>
            <person name="Yu X.L."/>
            <person name="Leung W.K."/>
            <person name="Watt R.M."/>
        </authorList>
    </citation>
    <scope>NUCLEOTIDE SEQUENCE</scope>
    <source>
        <strain evidence="2">OMZ 847</strain>
    </source>
</reference>
<dbReference type="Pfam" id="PF09710">
    <property type="entry name" value="Trep_dent_lipo"/>
    <property type="match status" value="1"/>
</dbReference>
<evidence type="ECO:0008006" key="4">
    <source>
        <dbReference type="Google" id="ProtNLM"/>
    </source>
</evidence>
<feature type="chain" id="PRO_5046879738" description="Lipoprotein" evidence="1">
    <location>
        <begin position="24"/>
        <end position="403"/>
    </location>
</feature>
<organism evidence="2 3">
    <name type="scientific">Treponema putidum</name>
    <dbReference type="NCBI Taxonomy" id="221027"/>
    <lineage>
        <taxon>Bacteria</taxon>
        <taxon>Pseudomonadati</taxon>
        <taxon>Spirochaetota</taxon>
        <taxon>Spirochaetia</taxon>
        <taxon>Spirochaetales</taxon>
        <taxon>Treponemataceae</taxon>
        <taxon>Treponema</taxon>
    </lineage>
</organism>
<feature type="signal peptide" evidence="1">
    <location>
        <begin position="1"/>
        <end position="23"/>
    </location>
</feature>
<evidence type="ECO:0000256" key="1">
    <source>
        <dbReference type="SAM" id="SignalP"/>
    </source>
</evidence>
<sequence length="403" mass="47711">MNRNKLKLLAGLIFLAFLFSCNSENTQKQKNFAKNKTTESASKAKVILPELEKTPEQIIEEKKQSEIKIHQEKIDKLIEEIYNKRESIWPNRNVNIFSNIKIEDNFFDKAGIVNITFDEEKREGEIYYKKKDTKILEYKITYKEDQAGHAYYVSEIELISQVNIGNVDKEIIEKQIIGNLTDIYSYGSIADYFVEYEAENHPLEYDDLWSTVLFCAEGNFTDSGSDEYLVLFHLEDGDSTTFGTYISEVKIFIVPKYRIAKEYILHVKDIYFSPKFKAENFGFSIGSGYPWCCCRVADFNQNGVNEIYFFCEYGYYDENNKYKDHNFLLFVEFDKDGFKTNYVCPDSYNLSYVDWEQKRIYMKSKNYENEKVDSDKFVSVFSWDEDLQKYVLLKKTYELWRMP</sequence>
<keyword evidence="3" id="KW-1185">Reference proteome</keyword>
<name>A0ABY5HQM1_9SPIR</name>
<evidence type="ECO:0000313" key="2">
    <source>
        <dbReference type="EMBL" id="UTY27731.1"/>
    </source>
</evidence>
<dbReference type="Proteomes" id="UP001059401">
    <property type="component" value="Chromosome"/>
</dbReference>
<accession>A0ABY5HQM1</accession>